<dbReference type="RefSeq" id="WP_017359180.1">
    <property type="nucleotide sequence ID" value="NZ_JACJIG010000001.1"/>
</dbReference>
<accession>A0ABR6AYG6</accession>
<keyword evidence="1" id="KW-0732">Signal</keyword>
<organism evidence="2 3">
    <name type="scientific">Bacillus aerius</name>
    <dbReference type="NCBI Taxonomy" id="293388"/>
    <lineage>
        <taxon>Bacteria</taxon>
        <taxon>Bacillati</taxon>
        <taxon>Bacillota</taxon>
        <taxon>Bacilli</taxon>
        <taxon>Bacillales</taxon>
        <taxon>Bacillaceae</taxon>
        <taxon>Bacillus</taxon>
    </lineage>
</organism>
<feature type="chain" id="PRO_5045202703" evidence="1">
    <location>
        <begin position="30"/>
        <end position="183"/>
    </location>
</feature>
<dbReference type="Proteomes" id="UP000517315">
    <property type="component" value="Unassembled WGS sequence"/>
</dbReference>
<evidence type="ECO:0000256" key="1">
    <source>
        <dbReference type="SAM" id="SignalP"/>
    </source>
</evidence>
<protein>
    <submittedName>
        <fullName evidence="2">Uncharacterized protein</fullName>
    </submittedName>
</protein>
<keyword evidence="3" id="KW-1185">Reference proteome</keyword>
<evidence type="ECO:0000313" key="3">
    <source>
        <dbReference type="Proteomes" id="UP000517315"/>
    </source>
</evidence>
<gene>
    <name evidence="2" type="ORF">HNP39_000638</name>
</gene>
<comment type="caution">
    <text evidence="2">The sequence shown here is derived from an EMBL/GenBank/DDBJ whole genome shotgun (WGS) entry which is preliminary data.</text>
</comment>
<evidence type="ECO:0000313" key="2">
    <source>
        <dbReference type="EMBL" id="MBA8916926.1"/>
    </source>
</evidence>
<sequence>MKTIFHKKSVICFITALFMLLSTIFTANATAISPNSEVDEEYQELLEVLLAIEALPDSVIAKGDEAVVKWLEENSNIPLQRQGEVVTMGVVGCISAVGTAIITNVIPIAKIAKVKSALKAAGGATKFVKTLIPAYKAAREAGKSKANAVKTAVNKAAKNASPEAKRALLEFFNIGNVYSACFE</sequence>
<proteinExistence type="predicted"/>
<feature type="signal peptide" evidence="1">
    <location>
        <begin position="1"/>
        <end position="29"/>
    </location>
</feature>
<name>A0ABR6AYG6_9BACI</name>
<reference evidence="2 3" key="1">
    <citation type="submission" date="2020-08" db="EMBL/GenBank/DDBJ databases">
        <title>Functional genomics of gut bacteria from endangered species of beetles.</title>
        <authorList>
            <person name="Carlos-Shanley C."/>
        </authorList>
    </citation>
    <scope>NUCLEOTIDE SEQUENCE [LARGE SCALE GENOMIC DNA]</scope>
    <source>
        <strain evidence="2 3">S00152</strain>
    </source>
</reference>
<dbReference type="EMBL" id="JACJIG010000001">
    <property type="protein sequence ID" value="MBA8916926.1"/>
    <property type="molecule type" value="Genomic_DNA"/>
</dbReference>